<organism evidence="2 3">
    <name type="scientific">Dreissena polymorpha</name>
    <name type="common">Zebra mussel</name>
    <name type="synonym">Mytilus polymorpha</name>
    <dbReference type="NCBI Taxonomy" id="45954"/>
    <lineage>
        <taxon>Eukaryota</taxon>
        <taxon>Metazoa</taxon>
        <taxon>Spiralia</taxon>
        <taxon>Lophotrochozoa</taxon>
        <taxon>Mollusca</taxon>
        <taxon>Bivalvia</taxon>
        <taxon>Autobranchia</taxon>
        <taxon>Heteroconchia</taxon>
        <taxon>Euheterodonta</taxon>
        <taxon>Imparidentia</taxon>
        <taxon>Neoheterodontei</taxon>
        <taxon>Myida</taxon>
        <taxon>Dreissenoidea</taxon>
        <taxon>Dreissenidae</taxon>
        <taxon>Dreissena</taxon>
    </lineage>
</organism>
<feature type="compositionally biased region" description="Basic and acidic residues" evidence="1">
    <location>
        <begin position="14"/>
        <end position="30"/>
    </location>
</feature>
<accession>A0A9D4CUS4</accession>
<evidence type="ECO:0000313" key="3">
    <source>
        <dbReference type="Proteomes" id="UP000828390"/>
    </source>
</evidence>
<gene>
    <name evidence="2" type="ORF">DPMN_056647</name>
</gene>
<dbReference type="Proteomes" id="UP000828390">
    <property type="component" value="Unassembled WGS sequence"/>
</dbReference>
<evidence type="ECO:0000313" key="2">
    <source>
        <dbReference type="EMBL" id="KAH3730656.1"/>
    </source>
</evidence>
<protein>
    <submittedName>
        <fullName evidence="2">Uncharacterized protein</fullName>
    </submittedName>
</protein>
<dbReference type="EMBL" id="JAIWYP010000012">
    <property type="protein sequence ID" value="KAH3730656.1"/>
    <property type="molecule type" value="Genomic_DNA"/>
</dbReference>
<name>A0A9D4CUS4_DREPO</name>
<comment type="caution">
    <text evidence="2">The sequence shown here is derived from an EMBL/GenBank/DDBJ whole genome shotgun (WGS) entry which is preliminary data.</text>
</comment>
<dbReference type="AlphaFoldDB" id="A0A9D4CUS4"/>
<keyword evidence="3" id="KW-1185">Reference proteome</keyword>
<reference evidence="2" key="1">
    <citation type="journal article" date="2019" name="bioRxiv">
        <title>The Genome of the Zebra Mussel, Dreissena polymorpha: A Resource for Invasive Species Research.</title>
        <authorList>
            <person name="McCartney M.A."/>
            <person name="Auch B."/>
            <person name="Kono T."/>
            <person name="Mallez S."/>
            <person name="Zhang Y."/>
            <person name="Obille A."/>
            <person name="Becker A."/>
            <person name="Abrahante J.E."/>
            <person name="Garbe J."/>
            <person name="Badalamenti J.P."/>
            <person name="Herman A."/>
            <person name="Mangelson H."/>
            <person name="Liachko I."/>
            <person name="Sullivan S."/>
            <person name="Sone E.D."/>
            <person name="Koren S."/>
            <person name="Silverstein K.A.T."/>
            <person name="Beckman K.B."/>
            <person name="Gohl D.M."/>
        </authorList>
    </citation>
    <scope>NUCLEOTIDE SEQUENCE</scope>
    <source>
        <strain evidence="2">Duluth1</strain>
        <tissue evidence="2">Whole animal</tissue>
    </source>
</reference>
<proteinExistence type="predicted"/>
<reference evidence="2" key="2">
    <citation type="submission" date="2020-11" db="EMBL/GenBank/DDBJ databases">
        <authorList>
            <person name="McCartney M.A."/>
            <person name="Auch B."/>
            <person name="Kono T."/>
            <person name="Mallez S."/>
            <person name="Becker A."/>
            <person name="Gohl D.M."/>
            <person name="Silverstein K.A.T."/>
            <person name="Koren S."/>
            <person name="Bechman K.B."/>
            <person name="Herman A."/>
            <person name="Abrahante J.E."/>
            <person name="Garbe J."/>
        </authorList>
    </citation>
    <scope>NUCLEOTIDE SEQUENCE</scope>
    <source>
        <strain evidence="2">Duluth1</strain>
        <tissue evidence="2">Whole animal</tissue>
    </source>
</reference>
<evidence type="ECO:0000256" key="1">
    <source>
        <dbReference type="SAM" id="MobiDB-lite"/>
    </source>
</evidence>
<sequence>MKTKTPFEITSSQGRKDNCGVSPSERRRTQSDNTLKADILNRQFSSVFTKDNTTHFLTLQDQNTPTLKSILVTKNGVLKLV</sequence>
<feature type="region of interest" description="Disordered" evidence="1">
    <location>
        <begin position="1"/>
        <end position="33"/>
    </location>
</feature>